<comment type="subcellular location">
    <subcellularLocation>
        <location evidence="1">Membrane</location>
        <topology evidence="1">Multi-pass membrane protein</topology>
    </subcellularLocation>
</comment>
<keyword evidence="4 6" id="KW-1133">Transmembrane helix</keyword>
<dbReference type="PANTHER" id="PTHR22926">
    <property type="entry name" value="PHOSPHO-N-ACETYLMURAMOYL-PENTAPEPTIDE-TRANSFERASE"/>
    <property type="match status" value="1"/>
</dbReference>
<feature type="transmembrane region" description="Helical" evidence="6">
    <location>
        <begin position="177"/>
        <end position="196"/>
    </location>
</feature>
<accession>A0A1G2G1Z4</accession>
<evidence type="ECO:0000256" key="6">
    <source>
        <dbReference type="SAM" id="Phobius"/>
    </source>
</evidence>
<dbReference type="InterPro" id="IPR000715">
    <property type="entry name" value="Glycosyl_transferase_4"/>
</dbReference>
<reference evidence="7 8" key="1">
    <citation type="journal article" date="2016" name="Nat. Commun.">
        <title>Thousands of microbial genomes shed light on interconnected biogeochemical processes in an aquifer system.</title>
        <authorList>
            <person name="Anantharaman K."/>
            <person name="Brown C.T."/>
            <person name="Hug L.A."/>
            <person name="Sharon I."/>
            <person name="Castelle C.J."/>
            <person name="Probst A.J."/>
            <person name="Thomas B.C."/>
            <person name="Singh A."/>
            <person name="Wilkins M.J."/>
            <person name="Karaoz U."/>
            <person name="Brodie E.L."/>
            <person name="Williams K.H."/>
            <person name="Hubbard S.S."/>
            <person name="Banfield J.F."/>
        </authorList>
    </citation>
    <scope>NUCLEOTIDE SEQUENCE [LARGE SCALE GENOMIC DNA]</scope>
</reference>
<dbReference type="Proteomes" id="UP000177480">
    <property type="component" value="Unassembled WGS sequence"/>
</dbReference>
<evidence type="ECO:0000313" key="7">
    <source>
        <dbReference type="EMBL" id="OGZ43848.1"/>
    </source>
</evidence>
<sequence length="355" mass="38647">MNTPDLTVNIIKVLGSAGAAFFIALALTPPLVRLMQSKKLWKTHSGKKALAGGEAKLFNALHNETNTPRVGGILIWVSVLTLLFLFWSFDTLTDHSVLEKLNFFSRSQTWLLAFTLAAASLLGLADDMLQIWTSRHRKLSGGIDLATRLAAVSLIALVGAFWFYFKLDWRTIYVPGMGNLFIGAWYIPFFVLTMIATFSGSVIDGIDGLAGGVLASAFTAYAGIAFFQNQIDVATFAAAIVGALLAFLWFNIPPAKFWMGETGIIGLTTTLTVIAFFTDSVLMLPIIAFPLVLASASDIVQITARKLFGKKVFRVAPIQHHFEALGWPSHQVTMRFWVVSIACAIIGVAIALVGR</sequence>
<evidence type="ECO:0000256" key="4">
    <source>
        <dbReference type="ARBA" id="ARBA00022989"/>
    </source>
</evidence>
<evidence type="ECO:0000256" key="1">
    <source>
        <dbReference type="ARBA" id="ARBA00004141"/>
    </source>
</evidence>
<dbReference type="STRING" id="1802114.A2719_02680"/>
<protein>
    <recommendedName>
        <fullName evidence="9">Phospho-N-acetylmuramoyl-pentapeptide-transferase</fullName>
    </recommendedName>
</protein>
<evidence type="ECO:0000256" key="5">
    <source>
        <dbReference type="ARBA" id="ARBA00023136"/>
    </source>
</evidence>
<gene>
    <name evidence="7" type="ORF">A2719_02680</name>
</gene>
<feature type="transmembrane region" description="Helical" evidence="6">
    <location>
        <begin position="6"/>
        <end position="32"/>
    </location>
</feature>
<evidence type="ECO:0000313" key="8">
    <source>
        <dbReference type="Proteomes" id="UP000177480"/>
    </source>
</evidence>
<keyword evidence="2" id="KW-0808">Transferase</keyword>
<dbReference type="AlphaFoldDB" id="A0A1G2G1Z4"/>
<keyword evidence="3 6" id="KW-0812">Transmembrane</keyword>
<dbReference type="Pfam" id="PF00953">
    <property type="entry name" value="Glycos_transf_4"/>
    <property type="match status" value="1"/>
</dbReference>
<feature type="transmembrane region" description="Helical" evidence="6">
    <location>
        <begin position="233"/>
        <end position="252"/>
    </location>
</feature>
<proteinExistence type="predicted"/>
<dbReference type="GO" id="GO:0071555">
    <property type="term" value="P:cell wall organization"/>
    <property type="evidence" value="ECO:0007669"/>
    <property type="project" value="TreeGrafter"/>
</dbReference>
<name>A0A1G2G1Z4_9BACT</name>
<evidence type="ECO:0000256" key="2">
    <source>
        <dbReference type="ARBA" id="ARBA00022679"/>
    </source>
</evidence>
<evidence type="ECO:0000256" key="3">
    <source>
        <dbReference type="ARBA" id="ARBA00022692"/>
    </source>
</evidence>
<keyword evidence="5 6" id="KW-0472">Membrane</keyword>
<organism evidence="7 8">
    <name type="scientific">Candidatus Ryanbacteria bacterium RIFCSPHIGHO2_01_FULL_45_22</name>
    <dbReference type="NCBI Taxonomy" id="1802114"/>
    <lineage>
        <taxon>Bacteria</taxon>
        <taxon>Candidatus Ryaniibacteriota</taxon>
    </lineage>
</organism>
<feature type="transmembrane region" description="Helical" evidence="6">
    <location>
        <begin position="70"/>
        <end position="89"/>
    </location>
</feature>
<dbReference type="GO" id="GO:0044038">
    <property type="term" value="P:cell wall macromolecule biosynthetic process"/>
    <property type="evidence" value="ECO:0007669"/>
    <property type="project" value="TreeGrafter"/>
</dbReference>
<dbReference type="GO" id="GO:0005886">
    <property type="term" value="C:plasma membrane"/>
    <property type="evidence" value="ECO:0007669"/>
    <property type="project" value="TreeGrafter"/>
</dbReference>
<dbReference type="GO" id="GO:0016780">
    <property type="term" value="F:phosphotransferase activity, for other substituted phosphate groups"/>
    <property type="evidence" value="ECO:0007669"/>
    <property type="project" value="InterPro"/>
</dbReference>
<feature type="transmembrane region" description="Helical" evidence="6">
    <location>
        <begin position="334"/>
        <end position="354"/>
    </location>
</feature>
<feature type="transmembrane region" description="Helical" evidence="6">
    <location>
        <begin position="208"/>
        <end position="227"/>
    </location>
</feature>
<feature type="transmembrane region" description="Helical" evidence="6">
    <location>
        <begin position="145"/>
        <end position="165"/>
    </location>
</feature>
<comment type="caution">
    <text evidence="7">The sequence shown here is derived from an EMBL/GenBank/DDBJ whole genome shotgun (WGS) entry which is preliminary data.</text>
</comment>
<dbReference type="EMBL" id="MHNK01000010">
    <property type="protein sequence ID" value="OGZ43848.1"/>
    <property type="molecule type" value="Genomic_DNA"/>
</dbReference>
<dbReference type="PANTHER" id="PTHR22926:SF5">
    <property type="entry name" value="PHOSPHO-N-ACETYLMURAMOYL-PENTAPEPTIDE-TRANSFERASE HOMOLOG"/>
    <property type="match status" value="1"/>
</dbReference>
<feature type="transmembrane region" description="Helical" evidence="6">
    <location>
        <begin position="109"/>
        <end position="125"/>
    </location>
</feature>
<feature type="transmembrane region" description="Helical" evidence="6">
    <location>
        <begin position="264"/>
        <end position="288"/>
    </location>
</feature>
<evidence type="ECO:0008006" key="9">
    <source>
        <dbReference type="Google" id="ProtNLM"/>
    </source>
</evidence>